<proteinExistence type="predicted"/>
<dbReference type="Pfam" id="PF07839">
    <property type="entry name" value="CaM_binding"/>
    <property type="match status" value="1"/>
</dbReference>
<reference evidence="3 4" key="1">
    <citation type="submission" date="2024-03" db="EMBL/GenBank/DDBJ databases">
        <authorList>
            <person name="Gkanogiannis A."/>
            <person name="Becerra Lopez-Lavalle L."/>
        </authorList>
    </citation>
    <scope>NUCLEOTIDE SEQUENCE [LARGE SCALE GENOMIC DNA]</scope>
</reference>
<feature type="domain" description="Calmodulin-binding" evidence="2">
    <location>
        <begin position="639"/>
        <end position="751"/>
    </location>
</feature>
<dbReference type="EMBL" id="OZ021741">
    <property type="protein sequence ID" value="CAK9326419.1"/>
    <property type="molecule type" value="Genomic_DNA"/>
</dbReference>
<feature type="region of interest" description="Disordered" evidence="1">
    <location>
        <begin position="552"/>
        <end position="643"/>
    </location>
</feature>
<sequence length="761" mass="84415">MAEKGDVPVSLEMIGAAGTYSRRRSMGWTSYSNSGEKLEPHYLRASTGSCHDFCKYGRNHAFETKSRQPLPKNLARISLDGGSSLDSIVLPERKKTISTWANAEFSSTSRLSETKSRQSLPKNLARKSLDGGSSVDSIVLPEGKKTTLTWANAEFSSTPRLSETKSRQSLPKNLARKSLDGGSSVDSIVLPERRKTTSTWANAEFSSTSRFSETKSRQPLPKNVARKSLDGGSSVDSVVLPKRKKTSSTWASTSRLSETKSRQPMAKNLARQSLDGGRSVDGVVFPDRKNITSTMRAKAELSSTSRLYESDSTTFSMPKKLSVESPAFLTPVQREVRNGRKKKLLSSPKQREVLNEKKKLLVEPRTLPTSRSRSRSRTKNSPKNLKPEASAATRSPENSVVQVFAKAKERELPEKSDKVLKPKSIKVKPLRSAGSLDYSRRKNYSKMGKCLGTCKEAAKKVVAASTGSYSSNSIHGAANLAARKHVNLKGVPRKTHNMIKISERGQVRSEEVQEKTFQSEEVQEETYQSEEVQEKTLYVIKIENEEILQQPDKIETDDNMEAVPSLPPKSLSPPTSPALLANGEDQYVSEYTESEAENGSYYEGDEIGSMEPDNASSEGRKNVRSKNHGLLQSKEKEPQSTKLSFRRGRIIDICSESNSPRRLKFRRGRLLGENQRAGDGLRRNFKRGKEVDSETNTRTQETVVLRHQDVQGKKDAQGLFNNVIEETASKLVETRKSKVKALVGAFETVISLQDGKPSIES</sequence>
<protein>
    <recommendedName>
        <fullName evidence="2">Calmodulin-binding domain-containing protein</fullName>
    </recommendedName>
</protein>
<feature type="compositionally biased region" description="Pro residues" evidence="1">
    <location>
        <begin position="565"/>
        <end position="576"/>
    </location>
</feature>
<feature type="compositionally biased region" description="Polar residues" evidence="1">
    <location>
        <begin position="247"/>
        <end position="256"/>
    </location>
</feature>
<feature type="region of interest" description="Disordered" evidence="1">
    <location>
        <begin position="111"/>
        <end position="138"/>
    </location>
</feature>
<accession>A0ABP0Z0V7</accession>
<feature type="compositionally biased region" description="Low complexity" evidence="1">
    <location>
        <begin position="230"/>
        <end position="240"/>
    </location>
</feature>
<gene>
    <name evidence="3" type="ORF">CITCOLO1_LOCUS18768</name>
</gene>
<feature type="region of interest" description="Disordered" evidence="1">
    <location>
        <begin position="206"/>
        <end position="265"/>
    </location>
</feature>
<evidence type="ECO:0000256" key="1">
    <source>
        <dbReference type="SAM" id="MobiDB-lite"/>
    </source>
</evidence>
<dbReference type="InterPro" id="IPR012417">
    <property type="entry name" value="CaM-bd_dom_pln"/>
</dbReference>
<feature type="region of interest" description="Disordered" evidence="1">
    <location>
        <begin position="505"/>
        <end position="528"/>
    </location>
</feature>
<name>A0ABP0Z0V7_9ROSI</name>
<organism evidence="3 4">
    <name type="scientific">Citrullus colocynthis</name>
    <name type="common">colocynth</name>
    <dbReference type="NCBI Taxonomy" id="252529"/>
    <lineage>
        <taxon>Eukaryota</taxon>
        <taxon>Viridiplantae</taxon>
        <taxon>Streptophyta</taxon>
        <taxon>Embryophyta</taxon>
        <taxon>Tracheophyta</taxon>
        <taxon>Spermatophyta</taxon>
        <taxon>Magnoliopsida</taxon>
        <taxon>eudicotyledons</taxon>
        <taxon>Gunneridae</taxon>
        <taxon>Pentapetalae</taxon>
        <taxon>rosids</taxon>
        <taxon>fabids</taxon>
        <taxon>Cucurbitales</taxon>
        <taxon>Cucurbitaceae</taxon>
        <taxon>Benincaseae</taxon>
        <taxon>Citrullus</taxon>
    </lineage>
</organism>
<dbReference type="SMART" id="SM01054">
    <property type="entry name" value="CaM_binding"/>
    <property type="match status" value="1"/>
</dbReference>
<evidence type="ECO:0000259" key="2">
    <source>
        <dbReference type="SMART" id="SM01054"/>
    </source>
</evidence>
<feature type="region of interest" description="Disordered" evidence="1">
    <location>
        <begin position="333"/>
        <end position="399"/>
    </location>
</feature>
<dbReference type="Proteomes" id="UP001642487">
    <property type="component" value="Chromosome 7"/>
</dbReference>
<feature type="compositionally biased region" description="Basic and acidic residues" evidence="1">
    <location>
        <begin position="505"/>
        <end position="518"/>
    </location>
</feature>
<dbReference type="PANTHER" id="PTHR33349">
    <property type="entry name" value="EMB|CAB62594.1"/>
    <property type="match status" value="1"/>
</dbReference>
<feature type="compositionally biased region" description="Polar residues" evidence="1">
    <location>
        <begin position="111"/>
        <end position="121"/>
    </location>
</feature>
<evidence type="ECO:0000313" key="4">
    <source>
        <dbReference type="Proteomes" id="UP001642487"/>
    </source>
</evidence>
<dbReference type="PANTHER" id="PTHR33349:SF1">
    <property type="entry name" value="EMB|CAB62594.1"/>
    <property type="match status" value="1"/>
</dbReference>
<feature type="region of interest" description="Disordered" evidence="1">
    <location>
        <begin position="157"/>
        <end position="185"/>
    </location>
</feature>
<feature type="compositionally biased region" description="Basic and acidic residues" evidence="1">
    <location>
        <begin position="349"/>
        <end position="362"/>
    </location>
</feature>
<feature type="compositionally biased region" description="Polar residues" evidence="1">
    <location>
        <begin position="157"/>
        <end position="171"/>
    </location>
</feature>
<evidence type="ECO:0000313" key="3">
    <source>
        <dbReference type="EMBL" id="CAK9326419.1"/>
    </source>
</evidence>
<keyword evidence="4" id="KW-1185">Reference proteome</keyword>